<gene>
    <name evidence="1" type="ORF">CFRA_11100</name>
</gene>
<organism evidence="1 2">
    <name type="scientific">Corynebacterium frankenforstense DSM 45800</name>
    <dbReference type="NCBI Taxonomy" id="1437875"/>
    <lineage>
        <taxon>Bacteria</taxon>
        <taxon>Bacillati</taxon>
        <taxon>Actinomycetota</taxon>
        <taxon>Actinomycetes</taxon>
        <taxon>Mycobacteriales</taxon>
        <taxon>Corynebacteriaceae</taxon>
        <taxon>Corynebacterium</taxon>
    </lineage>
</organism>
<evidence type="ECO:0000313" key="2">
    <source>
        <dbReference type="Proteomes" id="UP000185434"/>
    </source>
</evidence>
<accession>A0A1L7CV54</accession>
<sequence length="110" mass="11923">MRFELLVELLGDDDLPDLLVELLVDDDLPDLFAELLVDDDSLDLSADPLSEEVVVVSAALAGLSPEPSRSRKKPRAAATRTTTAMTAARMSLDFEVGWVCAPAAVLWPAW</sequence>
<dbReference type="AlphaFoldDB" id="A0A1L7CV54"/>
<reference evidence="1 2" key="1">
    <citation type="submission" date="2014-08" db="EMBL/GenBank/DDBJ databases">
        <title>Complete genome sequence of Corynebacterium frankenforstense ST18(T) (=DSM 45800(T)), isolated from raw cow milk.</title>
        <authorList>
            <person name="Ruckert C."/>
            <person name="Albersmeier A."/>
            <person name="Winkler A."/>
            <person name="Lipski A."/>
            <person name="Kalinowski J."/>
        </authorList>
    </citation>
    <scope>NUCLEOTIDE SEQUENCE [LARGE SCALE GENOMIC DNA]</scope>
    <source>
        <strain evidence="1 2">ST18</strain>
    </source>
</reference>
<dbReference type="EMBL" id="CP009247">
    <property type="protein sequence ID" value="APT89681.1"/>
    <property type="molecule type" value="Genomic_DNA"/>
</dbReference>
<evidence type="ECO:0000313" key="1">
    <source>
        <dbReference type="EMBL" id="APT89681.1"/>
    </source>
</evidence>
<dbReference type="KEGG" id="cfk:CFRA_11100"/>
<protein>
    <submittedName>
        <fullName evidence="1">Uncharacterized protein</fullName>
    </submittedName>
</protein>
<name>A0A1L7CV54_9CORY</name>
<keyword evidence="2" id="KW-1185">Reference proteome</keyword>
<dbReference type="Proteomes" id="UP000185434">
    <property type="component" value="Chromosome"/>
</dbReference>
<proteinExistence type="predicted"/>